<keyword evidence="1" id="KW-0472">Membrane</keyword>
<gene>
    <name evidence="2" type="ORF">C7402_105203</name>
</gene>
<organism evidence="2 3">
    <name type="scientific">Paraburkholderia unamae</name>
    <dbReference type="NCBI Taxonomy" id="219649"/>
    <lineage>
        <taxon>Bacteria</taxon>
        <taxon>Pseudomonadati</taxon>
        <taxon>Pseudomonadota</taxon>
        <taxon>Betaproteobacteria</taxon>
        <taxon>Burkholderiales</taxon>
        <taxon>Burkholderiaceae</taxon>
        <taxon>Paraburkholderia</taxon>
    </lineage>
</organism>
<dbReference type="RefSeq" id="WP_244314832.1">
    <property type="nucleotide sequence ID" value="NZ_QEOB01000005.1"/>
</dbReference>
<proteinExistence type="predicted"/>
<evidence type="ECO:0000313" key="2">
    <source>
        <dbReference type="EMBL" id="PVX84362.1"/>
    </source>
</evidence>
<sequence>MSTWGDVASAVSKFAPILGNAVPGVGTVVGAGVGLAASVIAKALGTDPTPDSVMTALASDPDAIVKLRQAEMDHEKDLASIAAQREAAQLAAQTAQYQADAADRQSARSFAQSTNDHTARNLAYLYTVALFLTIGAHLYIWVAKVPVDPLVIGTINTLEGVLVTMAVKTSEFFTGGSRSADQLASQFAQFATTPGTVIASSTGVPQAQVPMATPAMADQGIPRGS</sequence>
<name>A0ABX5KPF4_9BURK</name>
<keyword evidence="1" id="KW-0812">Transmembrane</keyword>
<evidence type="ECO:0000313" key="3">
    <source>
        <dbReference type="Proteomes" id="UP000245712"/>
    </source>
</evidence>
<keyword evidence="1" id="KW-1133">Transmembrane helix</keyword>
<keyword evidence="3" id="KW-1185">Reference proteome</keyword>
<dbReference type="Proteomes" id="UP000245712">
    <property type="component" value="Unassembled WGS sequence"/>
</dbReference>
<evidence type="ECO:0000256" key="1">
    <source>
        <dbReference type="SAM" id="Phobius"/>
    </source>
</evidence>
<protein>
    <recommendedName>
        <fullName evidence="4">Holin (3TMs family)</fullName>
    </recommendedName>
</protein>
<dbReference type="EMBL" id="QEOB01000005">
    <property type="protein sequence ID" value="PVX84362.1"/>
    <property type="molecule type" value="Genomic_DNA"/>
</dbReference>
<evidence type="ECO:0008006" key="4">
    <source>
        <dbReference type="Google" id="ProtNLM"/>
    </source>
</evidence>
<comment type="caution">
    <text evidence="2">The sequence shown here is derived from an EMBL/GenBank/DDBJ whole genome shotgun (WGS) entry which is preliminary data.</text>
</comment>
<reference evidence="2 3" key="1">
    <citation type="submission" date="2018-05" db="EMBL/GenBank/DDBJ databases">
        <title>Genomic Encyclopedia of Type Strains, Phase IV (KMG-V): Genome sequencing to study the core and pangenomes of soil and plant-associated prokaryotes.</title>
        <authorList>
            <person name="Whitman W."/>
        </authorList>
    </citation>
    <scope>NUCLEOTIDE SEQUENCE [LARGE SCALE GENOMIC DNA]</scope>
    <source>
        <strain evidence="2 3">SCZa-39</strain>
    </source>
</reference>
<accession>A0ABX5KPF4</accession>
<feature type="transmembrane region" description="Helical" evidence="1">
    <location>
        <begin position="122"/>
        <end position="142"/>
    </location>
</feature>